<evidence type="ECO:0000313" key="5">
    <source>
        <dbReference type="Proteomes" id="UP000247609"/>
    </source>
</evidence>
<reference evidence="3 6" key="2">
    <citation type="submission" date="2018-02" db="EMBL/GenBank/DDBJ databases">
        <authorList>
            <person name="Skraban J."/>
            <person name="Trcek J."/>
        </authorList>
    </citation>
    <scope>NUCLEOTIDE SEQUENCE [LARGE SCALE GENOMIC DNA]</scope>
    <source>
        <strain evidence="3 6">AV446</strain>
    </source>
</reference>
<name>A0A318QBW2_9PROT</name>
<evidence type="ECO:0000313" key="6">
    <source>
        <dbReference type="Proteomes" id="UP000248116"/>
    </source>
</evidence>
<keyword evidence="6" id="KW-1185">Reference proteome</keyword>
<evidence type="ECO:0000256" key="1">
    <source>
        <dbReference type="SAM" id="Coils"/>
    </source>
</evidence>
<protein>
    <submittedName>
        <fullName evidence="4">Uncharacterized protein</fullName>
    </submittedName>
</protein>
<feature type="coiled-coil region" evidence="1">
    <location>
        <begin position="111"/>
        <end position="194"/>
    </location>
</feature>
<reference evidence="4 5" key="1">
    <citation type="submission" date="2017-07" db="EMBL/GenBank/DDBJ databases">
        <title>A draft genome sequence of Komagataeibacter sp. T5K1.</title>
        <authorList>
            <person name="Skraban J."/>
            <person name="Cleenwerck I."/>
            <person name="Vandamme P."/>
            <person name="Trcek J."/>
        </authorList>
    </citation>
    <scope>NUCLEOTIDE SEQUENCE [LARGE SCALE GENOMIC DNA]</scope>
    <source>
        <strain evidence="4 5">T5K1</strain>
    </source>
</reference>
<dbReference type="Proteomes" id="UP000248116">
    <property type="component" value="Unassembled WGS sequence"/>
</dbReference>
<proteinExistence type="predicted"/>
<keyword evidence="1" id="KW-0175">Coiled coil</keyword>
<evidence type="ECO:0000313" key="3">
    <source>
        <dbReference type="EMBL" id="PYD47684.1"/>
    </source>
</evidence>
<accession>A0A318QBW2</accession>
<evidence type="ECO:0000256" key="2">
    <source>
        <dbReference type="SAM" id="MobiDB-lite"/>
    </source>
</evidence>
<evidence type="ECO:0000313" key="4">
    <source>
        <dbReference type="EMBL" id="PYD77207.1"/>
    </source>
</evidence>
<dbReference type="EMBL" id="NOXG01000001">
    <property type="protein sequence ID" value="PYD77207.1"/>
    <property type="molecule type" value="Genomic_DNA"/>
</dbReference>
<dbReference type="AlphaFoldDB" id="A0A318QBW2"/>
<gene>
    <name evidence="3" type="ORF">C3920_08665</name>
    <name evidence="4" type="ORF">CFR71_01145</name>
</gene>
<dbReference type="RefSeq" id="WP_110525961.1">
    <property type="nucleotide sequence ID" value="NZ_JAHRDT010000003.1"/>
</dbReference>
<organism evidence="4 5">
    <name type="scientific">Novacetimonas pomaceti</name>
    <dbReference type="NCBI Taxonomy" id="2021998"/>
    <lineage>
        <taxon>Bacteria</taxon>
        <taxon>Pseudomonadati</taxon>
        <taxon>Pseudomonadota</taxon>
        <taxon>Alphaproteobacteria</taxon>
        <taxon>Acetobacterales</taxon>
        <taxon>Acetobacteraceae</taxon>
        <taxon>Novacetimonas</taxon>
    </lineage>
</organism>
<dbReference type="Proteomes" id="UP000247609">
    <property type="component" value="Unassembled WGS sequence"/>
</dbReference>
<dbReference type="EMBL" id="PRCW01000064">
    <property type="protein sequence ID" value="PYD47684.1"/>
    <property type="molecule type" value="Genomic_DNA"/>
</dbReference>
<feature type="region of interest" description="Disordered" evidence="2">
    <location>
        <begin position="1"/>
        <end position="76"/>
    </location>
</feature>
<sequence length="228" mass="26208">MSSYNEFLSFPGEEDQDASPHRDEVNEMALRQALERLGKGQQQGKAPARPSTPEQPRRPQQPKRQPRLPETGARRRKFVQDGDVRVEHHNISTRPTSTRTLHVQAESSGELEQLRNRIQIEQKLRETAERQRHEVLGNIRGLETRIGHAEIMLGEAKNTIARKDEEILGLKTELYAAQAQIEQLKEENASARRARVTAQAPRRVQAPVIDTVGEEEEEEPVKWWIRKK</sequence>
<comment type="caution">
    <text evidence="4">The sequence shown here is derived from an EMBL/GenBank/DDBJ whole genome shotgun (WGS) entry which is preliminary data.</text>
</comment>